<dbReference type="PANTHER" id="PTHR22093:SF0">
    <property type="entry name" value="LEUKOCYTE RECEPTOR CLUSTER MEMBER 1"/>
    <property type="match status" value="1"/>
</dbReference>
<evidence type="ECO:0000313" key="4">
    <source>
        <dbReference type="Proteomes" id="UP000242180"/>
    </source>
</evidence>
<feature type="compositionally biased region" description="Basic and acidic residues" evidence="1">
    <location>
        <begin position="72"/>
        <end position="82"/>
    </location>
</feature>
<feature type="compositionally biased region" description="Polar residues" evidence="1">
    <location>
        <begin position="226"/>
        <end position="236"/>
    </location>
</feature>
<feature type="compositionally biased region" description="Basic and acidic residues" evidence="1">
    <location>
        <begin position="114"/>
        <end position="132"/>
    </location>
</feature>
<gene>
    <name evidence="3" type="ORF">BCR43DRAFT_487411</name>
</gene>
<feature type="region of interest" description="Disordered" evidence="1">
    <location>
        <begin position="23"/>
        <end position="250"/>
    </location>
</feature>
<dbReference type="PANTHER" id="PTHR22093">
    <property type="entry name" value="LEUKOCYTE RECEPTOR CLUSTER LRC MEMBER 1"/>
    <property type="match status" value="1"/>
</dbReference>
<organism evidence="3 4">
    <name type="scientific">Syncephalastrum racemosum</name>
    <name type="common">Filamentous fungus</name>
    <dbReference type="NCBI Taxonomy" id="13706"/>
    <lineage>
        <taxon>Eukaryota</taxon>
        <taxon>Fungi</taxon>
        <taxon>Fungi incertae sedis</taxon>
        <taxon>Mucoromycota</taxon>
        <taxon>Mucoromycotina</taxon>
        <taxon>Mucoromycetes</taxon>
        <taxon>Mucorales</taxon>
        <taxon>Syncephalastraceae</taxon>
        <taxon>Syncephalastrum</taxon>
    </lineage>
</organism>
<feature type="compositionally biased region" description="Basic and acidic residues" evidence="1">
    <location>
        <begin position="23"/>
        <end position="60"/>
    </location>
</feature>
<reference evidence="3 4" key="1">
    <citation type="submission" date="2016-07" db="EMBL/GenBank/DDBJ databases">
        <title>Pervasive Adenine N6-methylation of Active Genes in Fungi.</title>
        <authorList>
            <consortium name="DOE Joint Genome Institute"/>
            <person name="Mondo S.J."/>
            <person name="Dannebaum R.O."/>
            <person name="Kuo R.C."/>
            <person name="Labutti K."/>
            <person name="Haridas S."/>
            <person name="Kuo A."/>
            <person name="Salamov A."/>
            <person name="Ahrendt S.R."/>
            <person name="Lipzen A."/>
            <person name="Sullivan W."/>
            <person name="Andreopoulos W.B."/>
            <person name="Clum A."/>
            <person name="Lindquist E."/>
            <person name="Daum C."/>
            <person name="Ramamoorthy G.K."/>
            <person name="Gryganskyi A."/>
            <person name="Culley D."/>
            <person name="Magnuson J.K."/>
            <person name="James T.Y."/>
            <person name="O'Malley M.A."/>
            <person name="Stajich J.E."/>
            <person name="Spatafora J.W."/>
            <person name="Visel A."/>
            <person name="Grigoriev I.V."/>
        </authorList>
    </citation>
    <scope>NUCLEOTIDE SEQUENCE [LARGE SCALE GENOMIC DNA]</scope>
    <source>
        <strain evidence="3 4">NRRL 2496</strain>
    </source>
</reference>
<accession>A0A1X2HQS8</accession>
<dbReference type="InterPro" id="IPR039875">
    <property type="entry name" value="LENG1-like"/>
</dbReference>
<evidence type="ECO:0000259" key="2">
    <source>
        <dbReference type="SMART" id="SM01083"/>
    </source>
</evidence>
<sequence length="250" mass="29694">MNILPHKSWHVYNKKNIERVRKDEAKAKEEEDKQAKRAAKAESEARLTQLRERARARLSEGGEGSSSALVVRQEEHINLFKPEEDEAGNEERQKEQREKDQAWDRKVTMYLDQSVHDKERPWYAKKEYDKYGHLKKHKSKDNDDDKRRKRKHHNRIELDDDPLAIINKRLKKSEKYAESKKHKEVQGGSSIEALRAQRRAREQREQQRTRQMVYGDTPPAQVPDSYHSQFNPSETASAHARRQTRRSDRH</sequence>
<feature type="compositionally biased region" description="Basic and acidic residues" evidence="1">
    <location>
        <begin position="89"/>
        <end position="107"/>
    </location>
</feature>
<proteinExistence type="predicted"/>
<feature type="domain" description="CBF1-interacting co-repressor CIR N-terminal" evidence="2">
    <location>
        <begin position="8"/>
        <end position="44"/>
    </location>
</feature>
<dbReference type="Pfam" id="PF10197">
    <property type="entry name" value="Cir_N"/>
    <property type="match status" value="1"/>
</dbReference>
<feature type="compositionally biased region" description="Basic residues" evidence="1">
    <location>
        <begin position="239"/>
        <end position="250"/>
    </location>
</feature>
<name>A0A1X2HQS8_SYNRA</name>
<keyword evidence="4" id="KW-1185">Reference proteome</keyword>
<feature type="compositionally biased region" description="Basic and acidic residues" evidence="1">
    <location>
        <begin position="173"/>
        <end position="185"/>
    </location>
</feature>
<dbReference type="InterPro" id="IPR019339">
    <property type="entry name" value="CIR_N_dom"/>
</dbReference>
<evidence type="ECO:0000313" key="3">
    <source>
        <dbReference type="EMBL" id="ORZ01730.1"/>
    </source>
</evidence>
<protein>
    <recommendedName>
        <fullName evidence="2">CBF1-interacting co-repressor CIR N-terminal domain-containing protein</fullName>
    </recommendedName>
</protein>
<evidence type="ECO:0000256" key="1">
    <source>
        <dbReference type="SAM" id="MobiDB-lite"/>
    </source>
</evidence>
<dbReference type="EMBL" id="MCGN01000002">
    <property type="protein sequence ID" value="ORZ01730.1"/>
    <property type="molecule type" value="Genomic_DNA"/>
</dbReference>
<dbReference type="OrthoDB" id="2159131at2759"/>
<dbReference type="InParanoid" id="A0A1X2HQS8"/>
<dbReference type="Proteomes" id="UP000242180">
    <property type="component" value="Unassembled WGS sequence"/>
</dbReference>
<feature type="compositionally biased region" description="Basic and acidic residues" evidence="1">
    <location>
        <begin position="199"/>
        <end position="208"/>
    </location>
</feature>
<dbReference type="SMART" id="SM01083">
    <property type="entry name" value="Cir_N"/>
    <property type="match status" value="1"/>
</dbReference>
<dbReference type="STRING" id="13706.A0A1X2HQS8"/>
<dbReference type="AlphaFoldDB" id="A0A1X2HQS8"/>
<comment type="caution">
    <text evidence="3">The sequence shown here is derived from an EMBL/GenBank/DDBJ whole genome shotgun (WGS) entry which is preliminary data.</text>
</comment>
<dbReference type="OMA" id="WYEELPK"/>